<dbReference type="NCBIfam" id="TIGR00313">
    <property type="entry name" value="cobQ"/>
    <property type="match status" value="1"/>
</dbReference>
<proteinExistence type="inferred from homology"/>
<evidence type="ECO:0000256" key="3">
    <source>
        <dbReference type="ARBA" id="ARBA00019833"/>
    </source>
</evidence>
<dbReference type="SUPFAM" id="SSF52540">
    <property type="entry name" value="P-loop containing nucleoside triphosphate hydrolases"/>
    <property type="match status" value="1"/>
</dbReference>
<dbReference type="RefSeq" id="WP_102842299.1">
    <property type="nucleotide sequence ID" value="NZ_PDZR01000001.1"/>
</dbReference>
<dbReference type="PANTHER" id="PTHR21343">
    <property type="entry name" value="DETHIOBIOTIN SYNTHETASE"/>
    <property type="match status" value="1"/>
</dbReference>
<evidence type="ECO:0000256" key="5">
    <source>
        <dbReference type="ARBA" id="ARBA00022962"/>
    </source>
</evidence>
<gene>
    <name evidence="7" type="primary">cobQ</name>
    <name evidence="10" type="ORF">CR492_00665</name>
</gene>
<evidence type="ECO:0000313" key="11">
    <source>
        <dbReference type="Proteomes" id="UP000236286"/>
    </source>
</evidence>
<dbReference type="InterPro" id="IPR002586">
    <property type="entry name" value="CobQ/CobB/MinD/ParA_Nub-bd_dom"/>
</dbReference>
<evidence type="ECO:0000256" key="2">
    <source>
        <dbReference type="ARBA" id="ARBA00006205"/>
    </source>
</evidence>
<comment type="similarity">
    <text evidence="2 7">Belongs to the CobB/CobQ family. CobQ subfamily.</text>
</comment>
<dbReference type="InterPro" id="IPR029062">
    <property type="entry name" value="Class_I_gatase-like"/>
</dbReference>
<comment type="caution">
    <text evidence="10">The sequence shown here is derived from an EMBL/GenBank/DDBJ whole genome shotgun (WGS) entry which is preliminary data.</text>
</comment>
<dbReference type="Proteomes" id="UP000236286">
    <property type="component" value="Unassembled WGS sequence"/>
</dbReference>
<evidence type="ECO:0000256" key="7">
    <source>
        <dbReference type="HAMAP-Rule" id="MF_00028"/>
    </source>
</evidence>
<feature type="domain" description="CobB/CobQ-like glutamine amidotransferase" evidence="9">
    <location>
        <begin position="249"/>
        <end position="431"/>
    </location>
</feature>
<feature type="domain" description="CobQ/CobB/MinD/ParA nucleotide binding" evidence="8">
    <location>
        <begin position="1"/>
        <end position="231"/>
    </location>
</feature>
<dbReference type="GO" id="GO:0015420">
    <property type="term" value="F:ABC-type vitamin B12 transporter activity"/>
    <property type="evidence" value="ECO:0007669"/>
    <property type="project" value="UniProtKB-UniRule"/>
</dbReference>
<comment type="pathway">
    <text evidence="1 7">Cofactor biosynthesis; adenosylcobalamin biosynthesis.</text>
</comment>
<name>A0A2J7TMJ4_METSI</name>
<keyword evidence="5 7" id="KW-0315">Glutamine amidotransferase</keyword>
<dbReference type="Gene3D" id="3.40.50.880">
    <property type="match status" value="1"/>
</dbReference>
<sequence length="480" mass="49978">MIQGSGSDVGKSLIVAGLCRAYRNRGLKVLPFKPQNMSNNASVTPDGGEIGRAQAMQALACGAPLSVDMNPVLLKPQTGFGAQVVVQGKVVGTAAARDYQQWKPKLLGAVLESFAKLAANADLVLVEGAGSASEVNLRQNDIANMGFARAAGVPVILVGDIDRGGVIAQIVGTKSVIAAEDAAMIRGFIVNKFRGDPTLFADGMAFIAQRSGWPALGLIPFCAEAALLPAEDSFGLSTPRPKGGGKILIAVPVLPGIANFDDLDPLRLEPDVEIAMVRSGAVLPAEARLVLLPGSKTTIADLAAFRREGWDIDLAAHLRRGGHVIGLCGGYQMLGRMLRDPDGVEGPRGEAIGLGLLDIETELTGEKMLAPVEGVSAADGAPFKGYEMHLGRTYGPGCEAPLLILADGRREGTVSADGRVSGSYVHGLFSDPAQRASLMARLGGEGSGLSYEASIERALDALANHLEAHMDLDHLLTLAS</sequence>
<dbReference type="Pfam" id="PF01656">
    <property type="entry name" value="CbiA"/>
    <property type="match status" value="1"/>
</dbReference>
<dbReference type="UniPathway" id="UPA00148"/>
<reference evidence="10 11" key="1">
    <citation type="submission" date="2017-10" db="EMBL/GenBank/DDBJ databases">
        <title>Genome announcement of Methylocella silvestris TVC from permafrost.</title>
        <authorList>
            <person name="Wang J."/>
            <person name="Geng K."/>
            <person name="Ul-Haque F."/>
            <person name="Crombie A.T."/>
            <person name="Street L.E."/>
            <person name="Wookey P.A."/>
            <person name="Murrell J.C."/>
            <person name="Pratscher J."/>
        </authorList>
    </citation>
    <scope>NUCLEOTIDE SEQUENCE [LARGE SCALE GENOMIC DNA]</scope>
    <source>
        <strain evidence="10 11">TVC</strain>
    </source>
</reference>
<protein>
    <recommendedName>
        <fullName evidence="3 7">Cobyric acid synthase</fullName>
    </recommendedName>
</protein>
<dbReference type="Pfam" id="PF07685">
    <property type="entry name" value="GATase_3"/>
    <property type="match status" value="1"/>
</dbReference>
<comment type="function">
    <text evidence="6 7">Catalyzes amidations at positions B, D, E, and G on adenosylcobyrinic A,C-diamide. NH(2) groups are provided by glutamine, and one molecule of ATP is hydrogenolyzed for each amidation.</text>
</comment>
<dbReference type="PANTHER" id="PTHR21343:SF1">
    <property type="entry name" value="COBYRIC ACID SYNTHASE"/>
    <property type="match status" value="1"/>
</dbReference>
<dbReference type="InterPro" id="IPR033949">
    <property type="entry name" value="CobQ_GATase1"/>
</dbReference>
<evidence type="ECO:0000256" key="1">
    <source>
        <dbReference type="ARBA" id="ARBA00004953"/>
    </source>
</evidence>
<dbReference type="CDD" id="cd01750">
    <property type="entry name" value="GATase1_CobQ"/>
    <property type="match status" value="1"/>
</dbReference>
<evidence type="ECO:0000259" key="8">
    <source>
        <dbReference type="Pfam" id="PF01656"/>
    </source>
</evidence>
<dbReference type="PROSITE" id="PS51274">
    <property type="entry name" value="GATASE_COBBQ"/>
    <property type="match status" value="1"/>
</dbReference>
<dbReference type="InterPro" id="IPR027417">
    <property type="entry name" value="P-loop_NTPase"/>
</dbReference>
<dbReference type="SUPFAM" id="SSF52317">
    <property type="entry name" value="Class I glutamine amidotransferase-like"/>
    <property type="match status" value="1"/>
</dbReference>
<dbReference type="GO" id="GO:0009236">
    <property type="term" value="P:cobalamin biosynthetic process"/>
    <property type="evidence" value="ECO:0007669"/>
    <property type="project" value="UniProtKB-UniRule"/>
</dbReference>
<evidence type="ECO:0000256" key="4">
    <source>
        <dbReference type="ARBA" id="ARBA00022573"/>
    </source>
</evidence>
<organism evidence="10 11">
    <name type="scientific">Methylocella silvestris</name>
    <dbReference type="NCBI Taxonomy" id="199596"/>
    <lineage>
        <taxon>Bacteria</taxon>
        <taxon>Pseudomonadati</taxon>
        <taxon>Pseudomonadota</taxon>
        <taxon>Alphaproteobacteria</taxon>
        <taxon>Hyphomicrobiales</taxon>
        <taxon>Beijerinckiaceae</taxon>
        <taxon>Methylocella</taxon>
    </lineage>
</organism>
<dbReference type="EMBL" id="PDZR01000001">
    <property type="protein sequence ID" value="PNG27991.1"/>
    <property type="molecule type" value="Genomic_DNA"/>
</dbReference>
<dbReference type="OrthoDB" id="9808302at2"/>
<dbReference type="InterPro" id="IPR004459">
    <property type="entry name" value="CobQ_synth"/>
</dbReference>
<evidence type="ECO:0000256" key="6">
    <source>
        <dbReference type="ARBA" id="ARBA00025166"/>
    </source>
</evidence>
<dbReference type="HAMAP" id="MF_00028">
    <property type="entry name" value="CobQ"/>
    <property type="match status" value="1"/>
</dbReference>
<keyword evidence="4 7" id="KW-0169">Cobalamin biosynthesis</keyword>
<dbReference type="AlphaFoldDB" id="A0A2J7TMJ4"/>
<accession>A0A2J7TMJ4</accession>
<dbReference type="NCBIfam" id="NF001989">
    <property type="entry name" value="PRK00784.1"/>
    <property type="match status" value="1"/>
</dbReference>
<dbReference type="InterPro" id="IPR011698">
    <property type="entry name" value="GATase_3"/>
</dbReference>
<evidence type="ECO:0000259" key="9">
    <source>
        <dbReference type="Pfam" id="PF07685"/>
    </source>
</evidence>
<feature type="active site" evidence="7">
    <location>
        <position position="426"/>
    </location>
</feature>
<evidence type="ECO:0000313" key="10">
    <source>
        <dbReference type="EMBL" id="PNG27991.1"/>
    </source>
</evidence>
<dbReference type="GO" id="GO:0003824">
    <property type="term" value="F:catalytic activity"/>
    <property type="evidence" value="ECO:0007669"/>
    <property type="project" value="InterPro"/>
</dbReference>
<dbReference type="Gene3D" id="3.40.50.300">
    <property type="entry name" value="P-loop containing nucleotide triphosphate hydrolases"/>
    <property type="match status" value="1"/>
</dbReference>
<feature type="active site" description="Nucleophile" evidence="7">
    <location>
        <position position="328"/>
    </location>
</feature>